<name>A0A6N0HY35_9GAMM</name>
<dbReference type="InterPro" id="IPR001188">
    <property type="entry name" value="Sperm_putr-bd"/>
</dbReference>
<evidence type="ECO:0000256" key="4">
    <source>
        <dbReference type="ARBA" id="ARBA00022764"/>
    </source>
</evidence>
<dbReference type="Pfam" id="PF13343">
    <property type="entry name" value="SBP_bac_6"/>
    <property type="match status" value="1"/>
</dbReference>
<dbReference type="Proteomes" id="UP000509658">
    <property type="component" value="Chromosome"/>
</dbReference>
<dbReference type="Gene3D" id="3.40.190.10">
    <property type="entry name" value="Periplasmic binding protein-like II"/>
    <property type="match status" value="2"/>
</dbReference>
<dbReference type="PRINTS" id="PR00909">
    <property type="entry name" value="SPERMDNBNDNG"/>
</dbReference>
<evidence type="ECO:0000256" key="2">
    <source>
        <dbReference type="ARBA" id="ARBA00022448"/>
    </source>
</evidence>
<dbReference type="PANTHER" id="PTHR30222:SF17">
    <property type="entry name" value="SPERMIDINE_PUTRESCINE-BINDING PERIPLASMIC PROTEIN"/>
    <property type="match status" value="1"/>
</dbReference>
<evidence type="ECO:0000313" key="7">
    <source>
        <dbReference type="Proteomes" id="UP000509658"/>
    </source>
</evidence>
<accession>A0A6N0HY35</accession>
<sequence length="370" mass="42495">MRRSLWSISFFILLLFTLSAHSVVAEDALGKKPTLLRIAGWDVYADPINRGKTIGYKSAERQLGITIEFTPLSHLDEIIDAAESNNDYDILIISNEGIKILGGMGLISPLSLSQIPNYQDLHHSLRYTEWGQIESKTYAVPWAWGPTGLLYDTTQTEEPESWNILWDERFSGQISLWNDVSLIWITALSLGYDNVYNLTRFQLDNVRNKLLNLNQRIFRYYDGEVDAIDSIINGEAVLLNSWFDPSARLLKHKRNFRMAIPKEGAVGMFDSYLISRNSRQNEIAHRFINHQLSPIIQREMVQITGLAPANNETMALLSADEIHALHLGETDYFNRMILWDVMPRKQLYEELLSEIRSDFQARKSSLSIKK</sequence>
<dbReference type="PANTHER" id="PTHR30222">
    <property type="entry name" value="SPERMIDINE/PUTRESCINE-BINDING PERIPLASMIC PROTEIN"/>
    <property type="match status" value="1"/>
</dbReference>
<proteinExistence type="predicted"/>
<dbReference type="EMBL" id="CP054491">
    <property type="protein sequence ID" value="QKQ27181.1"/>
    <property type="molecule type" value="Genomic_DNA"/>
</dbReference>
<keyword evidence="4" id="KW-0574">Periplasm</keyword>
<dbReference type="GO" id="GO:0042597">
    <property type="term" value="C:periplasmic space"/>
    <property type="evidence" value="ECO:0007669"/>
    <property type="project" value="UniProtKB-SubCell"/>
</dbReference>
<evidence type="ECO:0000256" key="5">
    <source>
        <dbReference type="SAM" id="SignalP"/>
    </source>
</evidence>
<evidence type="ECO:0000256" key="3">
    <source>
        <dbReference type="ARBA" id="ARBA00022729"/>
    </source>
</evidence>
<evidence type="ECO:0000313" key="6">
    <source>
        <dbReference type="EMBL" id="QKQ27181.1"/>
    </source>
</evidence>
<keyword evidence="3 5" id="KW-0732">Signal</keyword>
<dbReference type="RefSeq" id="WP_174673360.1">
    <property type="nucleotide sequence ID" value="NZ_CP054491.1"/>
</dbReference>
<organism evidence="6 7">
    <name type="scientific">Candidatus Reidiella endopervernicosa</name>
    <dbReference type="NCBI Taxonomy" id="2738883"/>
    <lineage>
        <taxon>Bacteria</taxon>
        <taxon>Pseudomonadati</taxon>
        <taxon>Pseudomonadota</taxon>
        <taxon>Gammaproteobacteria</taxon>
        <taxon>Candidatus Reidiella</taxon>
    </lineage>
</organism>
<dbReference type="KEGG" id="rev:HUE57_13445"/>
<keyword evidence="2" id="KW-0813">Transport</keyword>
<dbReference type="SUPFAM" id="SSF53850">
    <property type="entry name" value="Periplasmic binding protein-like II"/>
    <property type="match status" value="1"/>
</dbReference>
<dbReference type="AlphaFoldDB" id="A0A6N0HY35"/>
<comment type="subcellular location">
    <subcellularLocation>
        <location evidence="1">Periplasm</location>
    </subcellularLocation>
</comment>
<evidence type="ECO:0000256" key="1">
    <source>
        <dbReference type="ARBA" id="ARBA00004418"/>
    </source>
</evidence>
<feature type="signal peptide" evidence="5">
    <location>
        <begin position="1"/>
        <end position="22"/>
    </location>
</feature>
<dbReference type="GO" id="GO:0019808">
    <property type="term" value="F:polyamine binding"/>
    <property type="evidence" value="ECO:0007669"/>
    <property type="project" value="InterPro"/>
</dbReference>
<protein>
    <submittedName>
        <fullName evidence="6">Extracellular solute-binding protein</fullName>
    </submittedName>
</protein>
<gene>
    <name evidence="6" type="ORF">HUE57_13445</name>
</gene>
<feature type="chain" id="PRO_5026871875" evidence="5">
    <location>
        <begin position="23"/>
        <end position="370"/>
    </location>
</feature>
<reference evidence="6 7" key="1">
    <citation type="submission" date="2020-05" db="EMBL/GenBank/DDBJ databases">
        <title>Horizontal transmission and recombination maintain forever young bacterial symbiont genomes.</title>
        <authorList>
            <person name="Russell S.L."/>
            <person name="Pepper-Tunick E."/>
            <person name="Svedberg J."/>
            <person name="Byrne A."/>
            <person name="Ruelas Castillo J."/>
            <person name="Vollmers C."/>
            <person name="Beinart R.A."/>
            <person name="Corbett-Detig R."/>
        </authorList>
    </citation>
    <scope>NUCLEOTIDE SEQUENCE [LARGE SCALE GENOMIC DNA]</scope>
    <source>
        <strain evidence="6">Santa_Monica_outfall</strain>
    </source>
</reference>
<keyword evidence="7" id="KW-1185">Reference proteome</keyword>
<dbReference type="GO" id="GO:0015846">
    <property type="term" value="P:polyamine transport"/>
    <property type="evidence" value="ECO:0007669"/>
    <property type="project" value="InterPro"/>
</dbReference>